<organism evidence="5 6">
    <name type="scientific">Streptomyces laurentii</name>
    <dbReference type="NCBI Taxonomy" id="39478"/>
    <lineage>
        <taxon>Bacteria</taxon>
        <taxon>Bacillati</taxon>
        <taxon>Actinomycetota</taxon>
        <taxon>Actinomycetes</taxon>
        <taxon>Kitasatosporales</taxon>
        <taxon>Streptomycetaceae</taxon>
        <taxon>Streptomyces</taxon>
    </lineage>
</organism>
<keyword evidence="6" id="KW-1185">Reference proteome</keyword>
<dbReference type="InterPro" id="IPR017900">
    <property type="entry name" value="4Fe4S_Fe_S_CS"/>
</dbReference>
<dbReference type="PROSITE" id="PS00198">
    <property type="entry name" value="4FE4S_FER_1"/>
    <property type="match status" value="2"/>
</dbReference>
<evidence type="ECO:0000313" key="6">
    <source>
        <dbReference type="Proteomes" id="UP000217676"/>
    </source>
</evidence>
<dbReference type="SUPFAM" id="SSF46548">
    <property type="entry name" value="alpha-helical ferredoxin"/>
    <property type="match status" value="1"/>
</dbReference>
<feature type="domain" description="4Fe-4S ferredoxin-type" evidence="4">
    <location>
        <begin position="264"/>
        <end position="295"/>
    </location>
</feature>
<dbReference type="PANTHER" id="PTHR40447:SF1">
    <property type="entry name" value="ANAEROBIC SULFITE REDUCTASE SUBUNIT A"/>
    <property type="match status" value="1"/>
</dbReference>
<dbReference type="GO" id="GO:0051536">
    <property type="term" value="F:iron-sulfur cluster binding"/>
    <property type="evidence" value="ECO:0007669"/>
    <property type="project" value="UniProtKB-KW"/>
</dbReference>
<keyword evidence="2" id="KW-0408">Iron</keyword>
<protein>
    <submittedName>
        <fullName evidence="5">4Fe-4S ferredoxin</fullName>
    </submittedName>
</protein>
<dbReference type="PANTHER" id="PTHR40447">
    <property type="entry name" value="ANAEROBIC SULFITE REDUCTASE SUBUNIT A"/>
    <property type="match status" value="1"/>
</dbReference>
<sequence length="388" mass="41955">MATAPPPTGDTGDTDCVLDLGGLDALVQVLRSRGRTVVGPTVRDDAIVLAELESATELPYGWGVELDGGHYRLVRRTDRAAFAHSAGPQSWKNHLLPQRVRQWSADRGPDGELRVLSDRHEPGRYAFLGVRPCDLRAIAIQDRVLLGDRHRDDAYGARRTGAFLIAVECTEPGGTCFCVSMDAGPAAGPGYDIALTEVLDEAGHRFLARAGTPEGADVLAGLPRRAADSATRRTAAGAVESAAARMGRTMPTADLRTLLADSLDATRWNDVAARCLTCGNCTMACPTCFCTTTEDVTDLTGDHAERWSRWDSCYDLDFSSLHGGPVRESGRSRYRQWLTHKLGTWHDQFGSSGCVGCGRCIVWCPVGIDLTEEAHALHQEARAKDRPA</sequence>
<dbReference type="PROSITE" id="PS51379">
    <property type="entry name" value="4FE4S_FER_2"/>
    <property type="match status" value="2"/>
</dbReference>
<accession>A0A169PHL2</accession>
<dbReference type="Pfam" id="PF17179">
    <property type="entry name" value="Fer4_22"/>
    <property type="match status" value="1"/>
</dbReference>
<feature type="domain" description="4Fe-4S ferredoxin-type" evidence="4">
    <location>
        <begin position="345"/>
        <end position="373"/>
    </location>
</feature>
<dbReference type="Proteomes" id="UP000217676">
    <property type="component" value="Chromosome"/>
</dbReference>
<proteinExistence type="predicted"/>
<dbReference type="InterPro" id="IPR017896">
    <property type="entry name" value="4Fe4S_Fe-S-bd"/>
</dbReference>
<keyword evidence="1" id="KW-0479">Metal-binding</keyword>
<keyword evidence="3" id="KW-0411">Iron-sulfur</keyword>
<dbReference type="KEGG" id="slau:SLA_6986"/>
<evidence type="ECO:0000259" key="4">
    <source>
        <dbReference type="PROSITE" id="PS51379"/>
    </source>
</evidence>
<dbReference type="GO" id="GO:0046872">
    <property type="term" value="F:metal ion binding"/>
    <property type="evidence" value="ECO:0007669"/>
    <property type="project" value="UniProtKB-KW"/>
</dbReference>
<evidence type="ECO:0000256" key="3">
    <source>
        <dbReference type="ARBA" id="ARBA00023014"/>
    </source>
</evidence>
<evidence type="ECO:0000256" key="1">
    <source>
        <dbReference type="ARBA" id="ARBA00022723"/>
    </source>
</evidence>
<dbReference type="EMBL" id="AP017424">
    <property type="protein sequence ID" value="BAU87852.1"/>
    <property type="molecule type" value="Genomic_DNA"/>
</dbReference>
<dbReference type="AlphaFoldDB" id="A0A169PHL2"/>
<reference evidence="5 6" key="1">
    <citation type="journal article" date="2016" name="Genome Announc.">
        <title>Complete Genome Sequence of Thiostrepton-Producing Streptomyces laurentii ATCC 31255.</title>
        <authorList>
            <person name="Doi K."/>
            <person name="Fujino Y."/>
            <person name="Nagayoshi Y."/>
            <person name="Ohshima T."/>
            <person name="Ogata S."/>
        </authorList>
    </citation>
    <scope>NUCLEOTIDE SEQUENCE [LARGE SCALE GENOMIC DNA]</scope>
    <source>
        <strain evidence="5 6">ATCC 31255</strain>
    </source>
</reference>
<name>A0A169PHL2_STRLU</name>
<gene>
    <name evidence="5" type="ORF">SLA_6986</name>
</gene>
<evidence type="ECO:0000313" key="5">
    <source>
        <dbReference type="EMBL" id="BAU87852.1"/>
    </source>
</evidence>
<evidence type="ECO:0000256" key="2">
    <source>
        <dbReference type="ARBA" id="ARBA00023004"/>
    </source>
</evidence>